<sequence>MVSTSSVVVGRETELSLLDERLRAAGRRDCDPVVLLGEAGIGKSRLVAECAALAFVAGMPVLRGRGGSRGAAMPFRPLTEAMASLFRITGPPRAPELAPYRPALARLIPEWRDSARPAGPVNLVDLSEAVLRLLGVVGGDTGCLMVLEDVHDADAESLAVIEYLMDNIAGMPVLLLLSQRPLPGPPLALVREAARRRTATLLELAPLTGDQTRALAAHCLEAGPGQVPEQVLDRLVRHADGNPFVIEELLGAMTDSGALRRVRTADGRPGWRLDGDLGPQIPDTVVRGIAERVDRLGPAGRELLEAAAVLGHRFSLSTLQATTGLEDRQLLSHIRAAADLRLIAPDTAPGDWYAFRHALTAEALLSTLMPVERSALSRRAAEAVERAGVDEDAPFAAELWLAAGESGAAARLLGAAGRRTLAIGASTSAVALLRRAHALSPADGYATPLVEALADAGLSDEAFALAATLPPAGRSTPEREHRAALHTTLAWAAVTSGRYDEAERQAGAARTILGPDPRPVSLAAIDVVAARLLMEVPGPGPDQHVRAEALARGAADVAEAAALPEVACRAWQLLAGLARRDGYEEGDRCLERMLDIAERHALPAWRMQALLRLGVNEFLRTGESARLEQARLAAGELGAIVLGTSLDVNLGLQHVLRGDYPAATAAADRCERATLRMGNPGEHRSVLLTRAALAAHQGQRRLMEYELARFEQHGGDRSPHRALLFGLVRAVCALLEENHALAADELDRALEWELRHPTVYYLAGRYGLRVLVEVLAGRAGQAEHDEIAAAPAARLRWNRQFLLFAGAVLAGRAGRAAEATALFEAACEAAAPFPMAGHLGRRLVAEAAVTDGWEAPVSALRAAEEYFHAAGVPAVTNACRGLLRRLGAGAAQRRTGRDRIPPTLLLQGVTVREFEVLELLGEHPGNQSLAQVLFISPRTVEKHVGNLLTKTGLPDRAALTAYARSLD</sequence>
<dbReference type="PANTHER" id="PTHR16305:SF28">
    <property type="entry name" value="GUANYLATE CYCLASE DOMAIN-CONTAINING PROTEIN"/>
    <property type="match status" value="1"/>
</dbReference>
<dbReference type="Proteomes" id="UP000622552">
    <property type="component" value="Unassembled WGS sequence"/>
</dbReference>
<dbReference type="InterPro" id="IPR027417">
    <property type="entry name" value="P-loop_NTPase"/>
</dbReference>
<proteinExistence type="predicted"/>
<dbReference type="InterPro" id="IPR041664">
    <property type="entry name" value="AAA_16"/>
</dbReference>
<evidence type="ECO:0000313" key="4">
    <source>
        <dbReference type="EMBL" id="MBG6137329.1"/>
    </source>
</evidence>
<dbReference type="PROSITE" id="PS50043">
    <property type="entry name" value="HTH_LUXR_2"/>
    <property type="match status" value="1"/>
</dbReference>
<dbReference type="CDD" id="cd06170">
    <property type="entry name" value="LuxR_C_like"/>
    <property type="match status" value="1"/>
</dbReference>
<name>A0A8J7KJW7_9ACTN</name>
<evidence type="ECO:0000256" key="1">
    <source>
        <dbReference type="ARBA" id="ARBA00022741"/>
    </source>
</evidence>
<dbReference type="InterPro" id="IPR000792">
    <property type="entry name" value="Tscrpt_reg_LuxR_C"/>
</dbReference>
<dbReference type="GO" id="GO:0005737">
    <property type="term" value="C:cytoplasm"/>
    <property type="evidence" value="ECO:0007669"/>
    <property type="project" value="TreeGrafter"/>
</dbReference>
<evidence type="ECO:0000256" key="2">
    <source>
        <dbReference type="ARBA" id="ARBA00022840"/>
    </source>
</evidence>
<protein>
    <submittedName>
        <fullName evidence="4">ATP/maltotriose-dependent transcriptional regulator MalT</fullName>
    </submittedName>
</protein>
<dbReference type="SUPFAM" id="SSF46894">
    <property type="entry name" value="C-terminal effector domain of the bipartite response regulators"/>
    <property type="match status" value="1"/>
</dbReference>
<dbReference type="EMBL" id="JADOUF010000001">
    <property type="protein sequence ID" value="MBG6137329.1"/>
    <property type="molecule type" value="Genomic_DNA"/>
</dbReference>
<dbReference type="InterPro" id="IPR036388">
    <property type="entry name" value="WH-like_DNA-bd_sf"/>
</dbReference>
<dbReference type="SMART" id="SM00421">
    <property type="entry name" value="HTH_LUXR"/>
    <property type="match status" value="1"/>
</dbReference>
<dbReference type="GO" id="GO:0004016">
    <property type="term" value="F:adenylate cyclase activity"/>
    <property type="evidence" value="ECO:0007669"/>
    <property type="project" value="TreeGrafter"/>
</dbReference>
<dbReference type="GO" id="GO:0003677">
    <property type="term" value="F:DNA binding"/>
    <property type="evidence" value="ECO:0007669"/>
    <property type="project" value="InterPro"/>
</dbReference>
<dbReference type="AlphaFoldDB" id="A0A8J7KJW7"/>
<dbReference type="GO" id="GO:0005524">
    <property type="term" value="F:ATP binding"/>
    <property type="evidence" value="ECO:0007669"/>
    <property type="project" value="UniProtKB-KW"/>
</dbReference>
<keyword evidence="2" id="KW-0067">ATP-binding</keyword>
<dbReference type="RefSeq" id="WP_197004209.1">
    <property type="nucleotide sequence ID" value="NZ_BONS01000020.1"/>
</dbReference>
<reference evidence="4" key="1">
    <citation type="submission" date="2020-11" db="EMBL/GenBank/DDBJ databases">
        <title>Sequencing the genomes of 1000 actinobacteria strains.</title>
        <authorList>
            <person name="Klenk H.-P."/>
        </authorList>
    </citation>
    <scope>NUCLEOTIDE SEQUENCE</scope>
    <source>
        <strain evidence="4">DSM 45356</strain>
    </source>
</reference>
<keyword evidence="5" id="KW-1185">Reference proteome</keyword>
<organism evidence="4 5">
    <name type="scientific">Longispora fulva</name>
    <dbReference type="NCBI Taxonomy" id="619741"/>
    <lineage>
        <taxon>Bacteria</taxon>
        <taxon>Bacillati</taxon>
        <taxon>Actinomycetota</taxon>
        <taxon>Actinomycetes</taxon>
        <taxon>Micromonosporales</taxon>
        <taxon>Micromonosporaceae</taxon>
        <taxon>Longispora</taxon>
    </lineage>
</organism>
<accession>A0A8J7KJW7</accession>
<dbReference type="PANTHER" id="PTHR16305">
    <property type="entry name" value="TESTICULAR SOLUBLE ADENYLYL CYCLASE"/>
    <property type="match status" value="1"/>
</dbReference>
<dbReference type="SUPFAM" id="SSF52540">
    <property type="entry name" value="P-loop containing nucleoside triphosphate hydrolases"/>
    <property type="match status" value="1"/>
</dbReference>
<feature type="domain" description="HTH luxR-type" evidence="3">
    <location>
        <begin position="902"/>
        <end position="967"/>
    </location>
</feature>
<gene>
    <name evidence="4" type="ORF">IW245_003523</name>
</gene>
<dbReference type="InterPro" id="IPR016032">
    <property type="entry name" value="Sig_transdc_resp-reg_C-effctor"/>
</dbReference>
<dbReference type="Pfam" id="PF00196">
    <property type="entry name" value="GerE"/>
    <property type="match status" value="1"/>
</dbReference>
<comment type="caution">
    <text evidence="4">The sequence shown here is derived from an EMBL/GenBank/DDBJ whole genome shotgun (WGS) entry which is preliminary data.</text>
</comment>
<dbReference type="Gene3D" id="1.10.10.10">
    <property type="entry name" value="Winged helix-like DNA-binding domain superfamily/Winged helix DNA-binding domain"/>
    <property type="match status" value="1"/>
</dbReference>
<dbReference type="GO" id="GO:0006355">
    <property type="term" value="P:regulation of DNA-templated transcription"/>
    <property type="evidence" value="ECO:0007669"/>
    <property type="project" value="InterPro"/>
</dbReference>
<evidence type="ECO:0000313" key="5">
    <source>
        <dbReference type="Proteomes" id="UP000622552"/>
    </source>
</evidence>
<keyword evidence="1" id="KW-0547">Nucleotide-binding</keyword>
<dbReference type="Pfam" id="PF13191">
    <property type="entry name" value="AAA_16"/>
    <property type="match status" value="1"/>
</dbReference>
<evidence type="ECO:0000259" key="3">
    <source>
        <dbReference type="PROSITE" id="PS50043"/>
    </source>
</evidence>